<dbReference type="Pfam" id="PF01476">
    <property type="entry name" value="LysM"/>
    <property type="match status" value="1"/>
</dbReference>
<comment type="caution">
    <text evidence="3">The sequence shown here is derived from an EMBL/GenBank/DDBJ whole genome shotgun (WGS) entry which is preliminary data.</text>
</comment>
<feature type="chain" id="PRO_5016349428" evidence="1">
    <location>
        <begin position="24"/>
        <end position="459"/>
    </location>
</feature>
<dbReference type="STRING" id="1122991.GCA_000613445_03321"/>
<dbReference type="InterPro" id="IPR018392">
    <property type="entry name" value="LysM"/>
</dbReference>
<dbReference type="PROSITE" id="PS51782">
    <property type="entry name" value="LYSM"/>
    <property type="match status" value="1"/>
</dbReference>
<feature type="signal peptide" evidence="1">
    <location>
        <begin position="1"/>
        <end position="23"/>
    </location>
</feature>
<evidence type="ECO:0000259" key="2">
    <source>
        <dbReference type="PROSITE" id="PS51782"/>
    </source>
</evidence>
<keyword evidence="4" id="KW-1185">Reference proteome</keyword>
<gene>
    <name evidence="3" type="ORF">EJ73_00213</name>
</gene>
<name>A0A318I0W3_9BACT</name>
<proteinExistence type="predicted"/>
<evidence type="ECO:0000256" key="1">
    <source>
        <dbReference type="SAM" id="SignalP"/>
    </source>
</evidence>
<dbReference type="AlphaFoldDB" id="A0A318I0W3"/>
<dbReference type="CDD" id="cd00118">
    <property type="entry name" value="LysM"/>
    <property type="match status" value="1"/>
</dbReference>
<dbReference type="InterPro" id="IPR036779">
    <property type="entry name" value="LysM_dom_sf"/>
</dbReference>
<sequence length="459" mass="51791">MTKAILRYLLMLFAVFVCTTVMAQNLKWRDMYQVKKKDTIFGIAKNFGLTVEELINANPEMKVAGYELKKGDYIFIPYPSNTAPKTATAQPSTAVQTQTAPKAVQNPVGKTIRVGVVLPLHDVDGDGKRATEYYRGFLMGCDSLKQMGYSIDIRAWNVPIDGDIRATLQESGLRNCDIIFGPLYTKQVKPLSDFCKSAGIKLVIPFSIWGDEVSRNTEIFQIYQSADEINNASIDAFLERFGNQHPVFIDCNDSTSKKGIFTFGLRNRLNNRGVSYSITNLKSSEELFAKAFSRTQPNIVVLNTGRSPELSVAMAKLKGLVASNPGIVVSLFGYTEWLMYTRNNLDNFFTFNTHIPSTFYYNPVSARTQNIENGYRRWFGLETLYALPKFALMGYDHAQFFIRGVYKYGKAFNGTKAQNTYTPVQTPLDFRRVGTGGMQNKAFMLVHYTNGKRIELINY</sequence>
<organism evidence="3 4">
    <name type="scientific">Hoylesella shahii DSM 15611 = JCM 12083</name>
    <dbReference type="NCBI Taxonomy" id="1122991"/>
    <lineage>
        <taxon>Bacteria</taxon>
        <taxon>Pseudomonadati</taxon>
        <taxon>Bacteroidota</taxon>
        <taxon>Bacteroidia</taxon>
        <taxon>Bacteroidales</taxon>
        <taxon>Prevotellaceae</taxon>
        <taxon>Hoylesella</taxon>
    </lineage>
</organism>
<dbReference type="RefSeq" id="WP_025815189.1">
    <property type="nucleotide sequence ID" value="NZ_BAIZ01000001.1"/>
</dbReference>
<dbReference type="OrthoDB" id="2149800at2"/>
<dbReference type="EMBL" id="QJJX01000002">
    <property type="protein sequence ID" value="PXX24408.1"/>
    <property type="molecule type" value="Genomic_DNA"/>
</dbReference>
<dbReference type="SUPFAM" id="SSF54106">
    <property type="entry name" value="LysM domain"/>
    <property type="match status" value="1"/>
</dbReference>
<dbReference type="SMART" id="SM00257">
    <property type="entry name" value="LysM"/>
    <property type="match status" value="1"/>
</dbReference>
<dbReference type="SUPFAM" id="SSF53822">
    <property type="entry name" value="Periplasmic binding protein-like I"/>
    <property type="match status" value="1"/>
</dbReference>
<dbReference type="Gene3D" id="3.10.350.10">
    <property type="entry name" value="LysM domain"/>
    <property type="match status" value="1"/>
</dbReference>
<dbReference type="Proteomes" id="UP000248314">
    <property type="component" value="Unassembled WGS sequence"/>
</dbReference>
<evidence type="ECO:0000313" key="4">
    <source>
        <dbReference type="Proteomes" id="UP000248314"/>
    </source>
</evidence>
<protein>
    <submittedName>
        <fullName evidence="3">LysM domain-containing protein</fullName>
    </submittedName>
</protein>
<evidence type="ECO:0000313" key="3">
    <source>
        <dbReference type="EMBL" id="PXX24408.1"/>
    </source>
</evidence>
<dbReference type="InterPro" id="IPR028082">
    <property type="entry name" value="Peripla_BP_I"/>
</dbReference>
<keyword evidence="1" id="KW-0732">Signal</keyword>
<accession>A0A318I0W3</accession>
<reference evidence="3 4" key="1">
    <citation type="submission" date="2018-05" db="EMBL/GenBank/DDBJ databases">
        <title>Genomic Encyclopedia of Type Strains, Phase I: the one thousand microbial genomes (KMG-I) project.</title>
        <authorList>
            <person name="Kyrpides N."/>
        </authorList>
    </citation>
    <scope>NUCLEOTIDE SEQUENCE [LARGE SCALE GENOMIC DNA]</scope>
    <source>
        <strain evidence="3 4">DSM 15611</strain>
    </source>
</reference>
<dbReference type="Gene3D" id="3.40.50.2300">
    <property type="match status" value="1"/>
</dbReference>
<feature type="domain" description="LysM" evidence="2">
    <location>
        <begin position="30"/>
        <end position="76"/>
    </location>
</feature>